<dbReference type="InterPro" id="IPR023045">
    <property type="entry name" value="MoaC"/>
</dbReference>
<dbReference type="NCBIfam" id="NF008999">
    <property type="entry name" value="PRK12343.1"/>
    <property type="match status" value="1"/>
</dbReference>
<comment type="caution">
    <text evidence="4">The sequence shown here is derived from an EMBL/GenBank/DDBJ whole genome shotgun (WGS) entry which is preliminary data.</text>
</comment>
<dbReference type="InterPro" id="IPR036522">
    <property type="entry name" value="MoaC_sf"/>
</dbReference>
<proteinExistence type="predicted"/>
<sequence>MGMVDITDKPDTPRSAEAFGKLVLRRTTLERIQRGEVEKGDPLSAARIAGTIAAKKTWEILPFCHQIPLSSVKLELGVDEEGVWAKSSVKAIYKTGVEMEALICVTTALLTVWDMVKQYEKDEKGEYPQTKIKDVVVLSKKKGEHA</sequence>
<dbReference type="InterPro" id="IPR002820">
    <property type="entry name" value="Mopterin_CF_biosynth-C_dom"/>
</dbReference>
<dbReference type="Pfam" id="PF01967">
    <property type="entry name" value="MoaC"/>
    <property type="match status" value="1"/>
</dbReference>
<dbReference type="Proteomes" id="UP000240569">
    <property type="component" value="Unassembled WGS sequence"/>
</dbReference>
<name>A0A2R6A7X9_9ARCH</name>
<accession>A0A2R6A7X9</accession>
<comment type="pathway">
    <text evidence="1">Cofactor biosynthesis; molybdopterin biosynthesis.</text>
</comment>
<reference evidence="4 5" key="1">
    <citation type="submission" date="2017-04" db="EMBL/GenBank/DDBJ databases">
        <title>Novel microbial lineages endemic to geothermal iron-oxide mats fill important gaps in the evolutionary history of Archaea.</title>
        <authorList>
            <person name="Jay Z.J."/>
            <person name="Beam J.P."/>
            <person name="Dlakic M."/>
            <person name="Rusch D.B."/>
            <person name="Kozubal M.A."/>
            <person name="Inskeep W.P."/>
        </authorList>
    </citation>
    <scope>NUCLEOTIDE SEQUENCE [LARGE SCALE GENOMIC DNA]</scope>
    <source>
        <strain evidence="4">BE_D</strain>
    </source>
</reference>
<organism evidence="4 5">
    <name type="scientific">Candidatus Marsarchaeota G1 archaeon BE_D</name>
    <dbReference type="NCBI Taxonomy" id="1978156"/>
    <lineage>
        <taxon>Archaea</taxon>
        <taxon>Candidatus Marsarchaeota</taxon>
        <taxon>Candidatus Marsarchaeota group 1</taxon>
    </lineage>
</organism>
<evidence type="ECO:0000313" key="5">
    <source>
        <dbReference type="Proteomes" id="UP000240569"/>
    </source>
</evidence>
<dbReference type="EMBL" id="NEXD01000154">
    <property type="protein sequence ID" value="PSN82435.1"/>
    <property type="molecule type" value="Genomic_DNA"/>
</dbReference>
<dbReference type="UniPathway" id="UPA00344"/>
<evidence type="ECO:0000259" key="3">
    <source>
        <dbReference type="Pfam" id="PF01967"/>
    </source>
</evidence>
<dbReference type="AlphaFoldDB" id="A0A2R6A7X9"/>
<dbReference type="NCBIfam" id="TIGR00581">
    <property type="entry name" value="moaC"/>
    <property type="match status" value="1"/>
</dbReference>
<dbReference type="Gene3D" id="3.30.70.640">
    <property type="entry name" value="Molybdopterin cofactor biosynthesis C (MoaC) domain"/>
    <property type="match status" value="1"/>
</dbReference>
<dbReference type="GO" id="GO:0006777">
    <property type="term" value="P:Mo-molybdopterin cofactor biosynthetic process"/>
    <property type="evidence" value="ECO:0007669"/>
    <property type="project" value="UniProtKB-KW"/>
</dbReference>
<evidence type="ECO:0000256" key="2">
    <source>
        <dbReference type="ARBA" id="ARBA00023150"/>
    </source>
</evidence>
<dbReference type="SUPFAM" id="SSF55040">
    <property type="entry name" value="Molybdenum cofactor biosynthesis protein C, MoaC"/>
    <property type="match status" value="1"/>
</dbReference>
<evidence type="ECO:0000313" key="4">
    <source>
        <dbReference type="EMBL" id="PSN82435.1"/>
    </source>
</evidence>
<protein>
    <submittedName>
        <fullName evidence="4">Cyclic pyranopterin monophosphate synthase MoaC</fullName>
    </submittedName>
</protein>
<keyword evidence="2" id="KW-0501">Molybdenum cofactor biosynthesis</keyword>
<evidence type="ECO:0000256" key="1">
    <source>
        <dbReference type="ARBA" id="ARBA00005046"/>
    </source>
</evidence>
<gene>
    <name evidence="4" type="ORF">B9Q02_11710</name>
</gene>
<feature type="domain" description="Molybdopterin cofactor biosynthesis C (MoaC)" evidence="3">
    <location>
        <begin position="3"/>
        <end position="143"/>
    </location>
</feature>